<dbReference type="RefSeq" id="WP_137604314.1">
    <property type="nucleotide sequence ID" value="NZ_JARPYR010000039.1"/>
</dbReference>
<reference evidence="2 4" key="1">
    <citation type="submission" date="2023-03" db="EMBL/GenBank/DDBJ databases">
        <authorList>
            <person name="Shen W."/>
            <person name="Cai J."/>
        </authorList>
    </citation>
    <scope>NUCLEOTIDE SEQUENCE</scope>
    <source>
        <strain evidence="2">P55-2</strain>
        <strain evidence="1 4">P72-2</strain>
    </source>
</reference>
<dbReference type="SUPFAM" id="SSF159121">
    <property type="entry name" value="BC4932-like"/>
    <property type="match status" value="1"/>
</dbReference>
<dbReference type="EMBL" id="JARPYT010000002">
    <property type="protein sequence ID" value="MDT2636174.1"/>
    <property type="molecule type" value="Genomic_DNA"/>
</dbReference>
<name>A0AAW8TFT7_9ENTE</name>
<dbReference type="Gene3D" id="2.40.50.480">
    <property type="match status" value="1"/>
</dbReference>
<gene>
    <name evidence="2" type="ORF">P7D36_01430</name>
    <name evidence="1" type="ORF">P7D39_12940</name>
</gene>
<protein>
    <submittedName>
        <fullName evidence="2">DUF1093 domain-containing protein</fullName>
    </submittedName>
</protein>
<accession>A0AAW8TFT7</accession>
<evidence type="ECO:0000313" key="3">
    <source>
        <dbReference type="Proteomes" id="UP001245561"/>
    </source>
</evidence>
<sequence>MKKLFGGVALLLLIISGVFGYKYYSETYITHTEYAKTPAKIPAKTQTKDARGKIVENMYSYKYKMTFFDKEGVSHKRETDIHGEQVSPLPTKTIVKIKTSKKRATAPEVISESEVPTSILEKLNAESGGK</sequence>
<organism evidence="2 3">
    <name type="scientific">Enterococcus dongliensis</name>
    <dbReference type="NCBI Taxonomy" id="2559925"/>
    <lineage>
        <taxon>Bacteria</taxon>
        <taxon>Bacillati</taxon>
        <taxon>Bacillota</taxon>
        <taxon>Bacilli</taxon>
        <taxon>Lactobacillales</taxon>
        <taxon>Enterococcaceae</taxon>
        <taxon>Enterococcus</taxon>
    </lineage>
</organism>
<keyword evidence="4" id="KW-1185">Reference proteome</keyword>
<evidence type="ECO:0000313" key="2">
    <source>
        <dbReference type="EMBL" id="MDT2636174.1"/>
    </source>
</evidence>
<comment type="caution">
    <text evidence="2">The sequence shown here is derived from an EMBL/GenBank/DDBJ whole genome shotgun (WGS) entry which is preliminary data.</text>
</comment>
<dbReference type="EMBL" id="JARPYR010000039">
    <property type="protein sequence ID" value="MDT2597905.1"/>
    <property type="molecule type" value="Genomic_DNA"/>
</dbReference>
<dbReference type="Proteomes" id="UP001256547">
    <property type="component" value="Unassembled WGS sequence"/>
</dbReference>
<dbReference type="Proteomes" id="UP001245561">
    <property type="component" value="Unassembled WGS sequence"/>
</dbReference>
<dbReference type="AlphaFoldDB" id="A0AAW8TFT7"/>
<proteinExistence type="predicted"/>
<dbReference type="InterPro" id="IPR036166">
    <property type="entry name" value="YxeA-like_sf"/>
</dbReference>
<evidence type="ECO:0000313" key="4">
    <source>
        <dbReference type="Proteomes" id="UP001256547"/>
    </source>
</evidence>
<dbReference type="InterPro" id="IPR006542">
    <property type="entry name" value="DUF1093"/>
</dbReference>
<dbReference type="Pfam" id="PF06486">
    <property type="entry name" value="DUF1093"/>
    <property type="match status" value="1"/>
</dbReference>
<evidence type="ECO:0000313" key="1">
    <source>
        <dbReference type="EMBL" id="MDT2597905.1"/>
    </source>
</evidence>